<dbReference type="Proteomes" id="UP000254792">
    <property type="component" value="Chromosome"/>
</dbReference>
<dbReference type="AlphaFoldDB" id="A0A345Z582"/>
<dbReference type="OrthoDB" id="387107at2"/>
<keyword evidence="4" id="KW-1185">Reference proteome</keyword>
<gene>
    <name evidence="3" type="ORF">SALLE_v1c10910</name>
</gene>
<keyword evidence="2" id="KW-0732">Signal</keyword>
<evidence type="ECO:0008006" key="5">
    <source>
        <dbReference type="Google" id="ProtNLM"/>
    </source>
</evidence>
<evidence type="ECO:0000313" key="4">
    <source>
        <dbReference type="Proteomes" id="UP000254792"/>
    </source>
</evidence>
<evidence type="ECO:0000313" key="3">
    <source>
        <dbReference type="EMBL" id="AXK51761.1"/>
    </source>
</evidence>
<dbReference type="RefSeq" id="WP_115558645.1">
    <property type="nucleotide sequence ID" value="NZ_CP031376.1"/>
</dbReference>
<keyword evidence="1" id="KW-0175">Coiled coil</keyword>
<feature type="signal peptide" evidence="2">
    <location>
        <begin position="1"/>
        <end position="23"/>
    </location>
</feature>
<dbReference type="KEGG" id="salx:SALLE_v1c10910"/>
<proteinExistence type="predicted"/>
<organism evidence="3 4">
    <name type="scientific">Spiroplasma alleghenense</name>
    <dbReference type="NCBI Taxonomy" id="216931"/>
    <lineage>
        <taxon>Bacteria</taxon>
        <taxon>Bacillati</taxon>
        <taxon>Mycoplasmatota</taxon>
        <taxon>Mollicutes</taxon>
        <taxon>Entomoplasmatales</taxon>
        <taxon>Spiroplasmataceae</taxon>
        <taxon>Spiroplasma</taxon>
    </lineage>
</organism>
<protein>
    <recommendedName>
        <fullName evidence="5">Lipoprotein</fullName>
    </recommendedName>
</protein>
<dbReference type="PROSITE" id="PS51257">
    <property type="entry name" value="PROKAR_LIPOPROTEIN"/>
    <property type="match status" value="1"/>
</dbReference>
<feature type="coiled-coil region" evidence="1">
    <location>
        <begin position="187"/>
        <end position="214"/>
    </location>
</feature>
<evidence type="ECO:0000256" key="2">
    <source>
        <dbReference type="SAM" id="SignalP"/>
    </source>
</evidence>
<reference evidence="3 4" key="1">
    <citation type="submission" date="2018-07" db="EMBL/GenBank/DDBJ databases">
        <title>Complete genome sequence of Spiroplasma alleghenense PLHS-1 (ATCC 51752).</title>
        <authorList>
            <person name="Chou L."/>
            <person name="Lee T.-Y."/>
            <person name="Tsai Y.-M."/>
            <person name="Kuo C.-H."/>
        </authorList>
    </citation>
    <scope>NUCLEOTIDE SEQUENCE [LARGE SCALE GENOMIC DNA]</scope>
    <source>
        <strain evidence="3 4">PLHS-1</strain>
    </source>
</reference>
<dbReference type="EMBL" id="CP031376">
    <property type="protein sequence ID" value="AXK51761.1"/>
    <property type="molecule type" value="Genomic_DNA"/>
</dbReference>
<name>A0A345Z582_9MOLU</name>
<evidence type="ECO:0000256" key="1">
    <source>
        <dbReference type="SAM" id="Coils"/>
    </source>
</evidence>
<accession>A0A345Z582</accession>
<feature type="chain" id="PRO_5017047116" description="Lipoprotein" evidence="2">
    <location>
        <begin position="24"/>
        <end position="596"/>
    </location>
</feature>
<sequence>MKKLLSILMVTTSVVSAPLSVTACNIKSIPETIDEYDYDRLIRDFIDDVKIIFDTEIQKKFDNYRFISEKEIPEGLTYLEILENQDQFKRNNKSGEVHDKVLDWVSSLIPSSEIIALVQKEVSGNVNYNPILIDKGSPLKSGIIVDEIDLEVQEEVLTFSITISTVISLKGKNQEITNEPISNVVTINIFEANNQKLLEKVREVEAGYTNLINKEMANSFRFSSDSGNLDQTSLEIPENESITNQLKQKIKDNNSEINDENMQLEVVNNSIIKASGSAKSLSSKFSIYYSKPYITLFKAIKSDKNSEKLLLENIKGNNPEWIVYETPDKPLFKEMNKQIEAGDKISRWVNQYALLAESEEKTGFKNLLKNSQSNFAIDKKDDANTLAVFGTKLSGLKFSILNSQFDLGDKYIFIRQEIKKDNTLEYYNDFIQEAWEFHKVFLDPSVKEGGATIFNIQTPNTWKKEDFVGKTFSTKDFPTKDLLYANQDANIKNLTFNFGLNAVHWPNFGDHYTDLNEIYINKEGELYCYSTNVDDILTYINYLVLGISLFGDANSNQYQPILDFWNYNDGTSRVPANQKEEKLDVIGSVFTLKFSQ</sequence>